<comment type="caution">
    <text evidence="2">The sequence shown here is derived from an EMBL/GenBank/DDBJ whole genome shotgun (WGS) entry which is preliminary data.</text>
</comment>
<organism evidence="2 3">
    <name type="scientific">Microvirga subterranea</name>
    <dbReference type="NCBI Taxonomy" id="186651"/>
    <lineage>
        <taxon>Bacteria</taxon>
        <taxon>Pseudomonadati</taxon>
        <taxon>Pseudomonadota</taxon>
        <taxon>Alphaproteobacteria</taxon>
        <taxon>Hyphomicrobiales</taxon>
        <taxon>Methylobacteriaceae</taxon>
        <taxon>Microvirga</taxon>
    </lineage>
</organism>
<dbReference type="Proteomes" id="UP000254925">
    <property type="component" value="Unassembled WGS sequence"/>
</dbReference>
<keyword evidence="1" id="KW-1133">Transmembrane helix</keyword>
<evidence type="ECO:0000313" key="3">
    <source>
        <dbReference type="Proteomes" id="UP000254925"/>
    </source>
</evidence>
<proteinExistence type="predicted"/>
<gene>
    <name evidence="2" type="ORF">DES45_1168</name>
</gene>
<sequence>MIAMIADRFFGHEPTHDPAVRLGRLIGTLLGLSIYPMFIWIIIDSLFRVL</sequence>
<evidence type="ECO:0000256" key="1">
    <source>
        <dbReference type="SAM" id="Phobius"/>
    </source>
</evidence>
<dbReference type="EMBL" id="QQBB01000016">
    <property type="protein sequence ID" value="RDI52246.1"/>
    <property type="molecule type" value="Genomic_DNA"/>
</dbReference>
<keyword evidence="1" id="KW-0472">Membrane</keyword>
<accession>A0A370H7G6</accession>
<reference evidence="2 3" key="1">
    <citation type="submission" date="2018-07" db="EMBL/GenBank/DDBJ databases">
        <title>Genomic Encyclopedia of Type Strains, Phase IV (KMG-IV): sequencing the most valuable type-strain genomes for metagenomic binning, comparative biology and taxonomic classification.</title>
        <authorList>
            <person name="Goeker M."/>
        </authorList>
    </citation>
    <scope>NUCLEOTIDE SEQUENCE [LARGE SCALE GENOMIC DNA]</scope>
    <source>
        <strain evidence="2 3">DSM 14364</strain>
    </source>
</reference>
<name>A0A370H7G6_9HYPH</name>
<protein>
    <submittedName>
        <fullName evidence="2">Uncharacterized protein</fullName>
    </submittedName>
</protein>
<keyword evidence="3" id="KW-1185">Reference proteome</keyword>
<dbReference type="RefSeq" id="WP_170151612.1">
    <property type="nucleotide sequence ID" value="NZ_QQBB01000016.1"/>
</dbReference>
<feature type="transmembrane region" description="Helical" evidence="1">
    <location>
        <begin position="25"/>
        <end position="47"/>
    </location>
</feature>
<keyword evidence="1" id="KW-0812">Transmembrane</keyword>
<dbReference type="AlphaFoldDB" id="A0A370H7G6"/>
<evidence type="ECO:0000313" key="2">
    <source>
        <dbReference type="EMBL" id="RDI52246.1"/>
    </source>
</evidence>